<gene>
    <name evidence="8" type="primary">GAS2L3</name>
</gene>
<dbReference type="GO" id="GO:0008017">
    <property type="term" value="F:microtubule binding"/>
    <property type="evidence" value="ECO:0007669"/>
    <property type="project" value="InterPro"/>
</dbReference>
<dbReference type="PANTHER" id="PTHR46756">
    <property type="entry name" value="TRANSGELIN"/>
    <property type="match status" value="1"/>
</dbReference>
<evidence type="ECO:0000256" key="4">
    <source>
        <dbReference type="ARBA" id="ARBA00038441"/>
    </source>
</evidence>
<dbReference type="GO" id="GO:0005884">
    <property type="term" value="C:actin filament"/>
    <property type="evidence" value="ECO:0007669"/>
    <property type="project" value="TreeGrafter"/>
</dbReference>
<dbReference type="SMART" id="SM00033">
    <property type="entry name" value="CH"/>
    <property type="match status" value="1"/>
</dbReference>
<dbReference type="Gene3D" id="3.30.920.20">
    <property type="entry name" value="Gas2-like domain"/>
    <property type="match status" value="1"/>
</dbReference>
<keyword evidence="2" id="KW-0963">Cytoplasm</keyword>
<dbReference type="SMART" id="SM00243">
    <property type="entry name" value="GAS2"/>
    <property type="match status" value="1"/>
</dbReference>
<evidence type="ECO:0000256" key="5">
    <source>
        <dbReference type="SAM" id="MobiDB-lite"/>
    </source>
</evidence>
<organism evidence="8 9">
    <name type="scientific">Erpetoichthys calabaricus</name>
    <name type="common">Rope fish</name>
    <name type="synonym">Calamoichthys calabaricus</name>
    <dbReference type="NCBI Taxonomy" id="27687"/>
    <lineage>
        <taxon>Eukaryota</taxon>
        <taxon>Metazoa</taxon>
        <taxon>Chordata</taxon>
        <taxon>Craniata</taxon>
        <taxon>Vertebrata</taxon>
        <taxon>Euteleostomi</taxon>
        <taxon>Actinopterygii</taxon>
        <taxon>Polypteriformes</taxon>
        <taxon>Polypteridae</taxon>
        <taxon>Erpetoichthys</taxon>
    </lineage>
</organism>
<protein>
    <submittedName>
        <fullName evidence="8">Growth arrest specific 2 like 3</fullName>
    </submittedName>
</protein>
<feature type="region of interest" description="Disordered" evidence="5">
    <location>
        <begin position="408"/>
        <end position="462"/>
    </location>
</feature>
<feature type="region of interest" description="Disordered" evidence="5">
    <location>
        <begin position="325"/>
        <end position="396"/>
    </location>
</feature>
<evidence type="ECO:0000313" key="9">
    <source>
        <dbReference type="Proteomes" id="UP000694620"/>
    </source>
</evidence>
<keyword evidence="3" id="KW-0206">Cytoskeleton</keyword>
<dbReference type="CDD" id="cd21269">
    <property type="entry name" value="CH_GAS2L3"/>
    <property type="match status" value="1"/>
</dbReference>
<dbReference type="GO" id="GO:0008093">
    <property type="term" value="F:cytoskeletal anchor activity"/>
    <property type="evidence" value="ECO:0007669"/>
    <property type="project" value="TreeGrafter"/>
</dbReference>
<comment type="subcellular location">
    <subcellularLocation>
        <location evidence="1">Cytoplasm</location>
        <location evidence="1">Cytoskeleton</location>
    </subcellularLocation>
</comment>
<evidence type="ECO:0000259" key="6">
    <source>
        <dbReference type="PROSITE" id="PS50021"/>
    </source>
</evidence>
<dbReference type="Ensembl" id="ENSECRT00000007430.1">
    <property type="protein sequence ID" value="ENSECRP00000007311.1"/>
    <property type="gene ID" value="ENSECRG00000004881.1"/>
</dbReference>
<comment type="similarity">
    <text evidence="4">Belongs to the GAS2 family.</text>
</comment>
<evidence type="ECO:0000256" key="3">
    <source>
        <dbReference type="ARBA" id="ARBA00023212"/>
    </source>
</evidence>
<keyword evidence="9" id="KW-1185">Reference proteome</keyword>
<dbReference type="GO" id="GO:0051015">
    <property type="term" value="F:actin filament binding"/>
    <property type="evidence" value="ECO:0007669"/>
    <property type="project" value="TreeGrafter"/>
</dbReference>
<feature type="region of interest" description="Disordered" evidence="5">
    <location>
        <begin position="657"/>
        <end position="721"/>
    </location>
</feature>
<feature type="region of interest" description="Disordered" evidence="5">
    <location>
        <begin position="533"/>
        <end position="572"/>
    </location>
</feature>
<evidence type="ECO:0000256" key="2">
    <source>
        <dbReference type="ARBA" id="ARBA00022490"/>
    </source>
</evidence>
<dbReference type="FunFam" id="3.30.920.20:FF:000003">
    <property type="entry name" value="Growth arrest-specific 2 like 3"/>
    <property type="match status" value="1"/>
</dbReference>
<feature type="domain" description="GAR" evidence="7">
    <location>
        <begin position="229"/>
        <end position="302"/>
    </location>
</feature>
<dbReference type="InterPro" id="IPR036534">
    <property type="entry name" value="GAR_dom_sf"/>
</dbReference>
<feature type="compositionally biased region" description="Polar residues" evidence="5">
    <location>
        <begin position="332"/>
        <end position="374"/>
    </location>
</feature>
<dbReference type="SUPFAM" id="SSF143575">
    <property type="entry name" value="GAS2 domain-like"/>
    <property type="match status" value="1"/>
</dbReference>
<feature type="compositionally biased region" description="Polar residues" evidence="5">
    <location>
        <begin position="409"/>
        <end position="457"/>
    </location>
</feature>
<sequence length="721" mass="79791">MKTKRQRSKLLITVPMAIQTSIQVWFGEKFDIPALSPRSPLTPRHGPGLADVFQYDQWLSVRHEATLVPMQEDLAIWLTGMLGREVKAHRFMKELDNGVLLCQLIGVLQKKISECCKLEKVKQFPMKKVYFKKSAPSGSFFARDNTANFLSWCRNIGVDETYLFESEGLVLHKEPRQVCLCLLEIGRIVSQYNVEPPVLVKFEKEIELEETLLTETGPPAPATTFNVCCHQGDLHEAVQHIAQDPPCNCSHRFSIEYLSEGRYRLGGKILFIRMLHGKHVMVRVGGGWDTLQGFLLKYDPCRVLQFSTLEEKILSFQKGGLGPLDVPASPARTPQTPTLNPLSAINFSSSSKPNSPALVSSLPGNNAQTSSKVSRTPVATPRTAIKQSPLPSTKSVLLSSPAADVIQSPMKSTHFSRRSPVTLTKNLDSQTKRPQTPLTRPTTVASLKSSTSRSVQSPALPKNQHVCAVKCSKTSSNNPRIISKPTPSVAKSLSSTSKLKSTVTCPEFKSSPVLATRTVPTKDRYHQKNVLESSSPLATPTVHRRLSQRRPGSPAASLRINTEHISEKPNPRLKNEKISNRKAPATSCTTLKKNLISSTNNPKNTTKLPHSTDVTIKRHVETTVRNPTACTKTTTSVYSNEKNMTRTPLSVVKNRQTAVKTPDAPQHTQSAKTPVTVRQNAEISKVQSCVKKNNSKPKSPAPSKNKTEDPYFVMNSKKKQK</sequence>
<dbReference type="PANTHER" id="PTHR46756:SF7">
    <property type="entry name" value="GAS2-LIKE PROTEIN 3"/>
    <property type="match status" value="1"/>
</dbReference>
<name>A0A8C4RTA4_ERPCA</name>
<dbReference type="Pfam" id="PF00307">
    <property type="entry name" value="CH"/>
    <property type="match status" value="1"/>
</dbReference>
<dbReference type="Gene3D" id="1.10.418.10">
    <property type="entry name" value="Calponin-like domain"/>
    <property type="match status" value="1"/>
</dbReference>
<dbReference type="AlphaFoldDB" id="A0A8C4RTA4"/>
<reference evidence="8" key="3">
    <citation type="submission" date="2025-09" db="UniProtKB">
        <authorList>
            <consortium name="Ensembl"/>
        </authorList>
    </citation>
    <scope>IDENTIFICATION</scope>
</reference>
<feature type="compositionally biased region" description="Polar residues" evidence="5">
    <location>
        <begin position="385"/>
        <end position="396"/>
    </location>
</feature>
<dbReference type="PROSITE" id="PS50021">
    <property type="entry name" value="CH"/>
    <property type="match status" value="1"/>
</dbReference>
<reference evidence="8" key="2">
    <citation type="submission" date="2025-08" db="UniProtKB">
        <authorList>
            <consortium name="Ensembl"/>
        </authorList>
    </citation>
    <scope>IDENTIFICATION</scope>
</reference>
<evidence type="ECO:0000256" key="1">
    <source>
        <dbReference type="ARBA" id="ARBA00004245"/>
    </source>
</evidence>
<reference evidence="8" key="1">
    <citation type="submission" date="2021-06" db="EMBL/GenBank/DDBJ databases">
        <authorList>
            <consortium name="Wellcome Sanger Institute Data Sharing"/>
        </authorList>
    </citation>
    <scope>NUCLEOTIDE SEQUENCE [LARGE SCALE GENOMIC DNA]</scope>
</reference>
<evidence type="ECO:0000313" key="8">
    <source>
        <dbReference type="Ensembl" id="ENSECRP00000007311.1"/>
    </source>
</evidence>
<dbReference type="PROSITE" id="PS51460">
    <property type="entry name" value="GAR"/>
    <property type="match status" value="1"/>
</dbReference>
<dbReference type="Proteomes" id="UP000694620">
    <property type="component" value="Chromosome 1"/>
</dbReference>
<dbReference type="Pfam" id="PF02187">
    <property type="entry name" value="GAS2"/>
    <property type="match status" value="1"/>
</dbReference>
<dbReference type="InterPro" id="IPR001715">
    <property type="entry name" value="CH_dom"/>
</dbReference>
<dbReference type="SUPFAM" id="SSF47576">
    <property type="entry name" value="Calponin-homology domain, CH-domain"/>
    <property type="match status" value="1"/>
</dbReference>
<dbReference type="GeneTree" id="ENSGT00940000159389"/>
<dbReference type="InterPro" id="IPR003108">
    <property type="entry name" value="GAR_dom"/>
</dbReference>
<feature type="compositionally biased region" description="Basic and acidic residues" evidence="5">
    <location>
        <begin position="561"/>
        <end position="572"/>
    </location>
</feature>
<feature type="domain" description="Calponin-homology (CH)" evidence="6">
    <location>
        <begin position="68"/>
        <end position="189"/>
    </location>
</feature>
<accession>A0A8C4RTA4</accession>
<dbReference type="GO" id="GO:0051764">
    <property type="term" value="P:actin crosslink formation"/>
    <property type="evidence" value="ECO:0007669"/>
    <property type="project" value="TreeGrafter"/>
</dbReference>
<dbReference type="InterPro" id="IPR036872">
    <property type="entry name" value="CH_dom_sf"/>
</dbReference>
<proteinExistence type="inferred from homology"/>
<evidence type="ECO:0000259" key="7">
    <source>
        <dbReference type="PROSITE" id="PS51460"/>
    </source>
</evidence>
<feature type="compositionally biased region" description="Polar residues" evidence="5">
    <location>
        <begin position="666"/>
        <end position="687"/>
    </location>
</feature>